<dbReference type="OrthoDB" id="691231at2"/>
<name>A0A5C1I1D1_9SPHI</name>
<dbReference type="Pfam" id="PF14322">
    <property type="entry name" value="SusD-like_3"/>
    <property type="match status" value="1"/>
</dbReference>
<comment type="similarity">
    <text evidence="2">Belongs to the SusD family.</text>
</comment>
<keyword evidence="4" id="KW-0472">Membrane</keyword>
<reference evidence="8" key="1">
    <citation type="submission" date="2019-08" db="EMBL/GenBank/DDBJ databases">
        <title>Comparative genome analysis confer to the adaptation heavy metal polluted environment.</title>
        <authorList>
            <person name="Li Y."/>
        </authorList>
    </citation>
    <scope>NUCLEOTIDE SEQUENCE [LARGE SCALE GENOMIC DNA]</scope>
    <source>
        <strain evidence="8">P1</strain>
    </source>
</reference>
<keyword evidence="5" id="KW-0998">Cell outer membrane</keyword>
<gene>
    <name evidence="8" type="ORF">DEO27_016875</name>
</gene>
<dbReference type="InterPro" id="IPR033985">
    <property type="entry name" value="SusD-like_N"/>
</dbReference>
<dbReference type="InterPro" id="IPR012944">
    <property type="entry name" value="SusD_RagB_dom"/>
</dbReference>
<dbReference type="GO" id="GO:0009279">
    <property type="term" value="C:cell outer membrane"/>
    <property type="evidence" value="ECO:0007669"/>
    <property type="project" value="UniProtKB-SubCell"/>
</dbReference>
<dbReference type="Proteomes" id="UP000251402">
    <property type="component" value="Chromosome"/>
</dbReference>
<feature type="domain" description="RagB/SusD" evidence="6">
    <location>
        <begin position="297"/>
        <end position="561"/>
    </location>
</feature>
<evidence type="ECO:0000259" key="7">
    <source>
        <dbReference type="Pfam" id="PF14322"/>
    </source>
</evidence>
<evidence type="ECO:0000256" key="4">
    <source>
        <dbReference type="ARBA" id="ARBA00023136"/>
    </source>
</evidence>
<evidence type="ECO:0000256" key="3">
    <source>
        <dbReference type="ARBA" id="ARBA00022729"/>
    </source>
</evidence>
<dbReference type="Pfam" id="PF07980">
    <property type="entry name" value="SusD_RagB"/>
    <property type="match status" value="1"/>
</dbReference>
<comment type="subcellular location">
    <subcellularLocation>
        <location evidence="1">Cell outer membrane</location>
    </subcellularLocation>
</comment>
<dbReference type="EMBL" id="CP043450">
    <property type="protein sequence ID" value="QEM11629.1"/>
    <property type="molecule type" value="Genomic_DNA"/>
</dbReference>
<dbReference type="Gene3D" id="1.25.40.390">
    <property type="match status" value="1"/>
</dbReference>
<dbReference type="SUPFAM" id="SSF48452">
    <property type="entry name" value="TPR-like"/>
    <property type="match status" value="1"/>
</dbReference>
<feature type="domain" description="SusD-like N-terminal" evidence="7">
    <location>
        <begin position="71"/>
        <end position="215"/>
    </location>
</feature>
<evidence type="ECO:0000256" key="1">
    <source>
        <dbReference type="ARBA" id="ARBA00004442"/>
    </source>
</evidence>
<evidence type="ECO:0000256" key="2">
    <source>
        <dbReference type="ARBA" id="ARBA00006275"/>
    </source>
</evidence>
<dbReference type="AlphaFoldDB" id="A0A5C1I1D1"/>
<keyword evidence="3" id="KW-0732">Signal</keyword>
<evidence type="ECO:0000313" key="8">
    <source>
        <dbReference type="EMBL" id="QEM11629.1"/>
    </source>
</evidence>
<evidence type="ECO:0000256" key="5">
    <source>
        <dbReference type="ARBA" id="ARBA00023237"/>
    </source>
</evidence>
<evidence type="ECO:0000259" key="6">
    <source>
        <dbReference type="Pfam" id="PF07980"/>
    </source>
</evidence>
<proteinExistence type="inferred from homology"/>
<evidence type="ECO:0000313" key="9">
    <source>
        <dbReference type="Proteomes" id="UP000251402"/>
    </source>
</evidence>
<dbReference type="RefSeq" id="WP_112567786.1">
    <property type="nucleotide sequence ID" value="NZ_CP043450.1"/>
</dbReference>
<sequence length="561" mass="63252">MKRNRYTITMLALGTLLYSSCKHDYLEVQTIKADITTDKLYSNYTYVQQQMWNTYSYLPDGISNLNLEGATDEAEATNSVDPVQVFNYGTWNQYTNPDNVWATNFDGIRQANLYLKNKDKVDINYIKDKITSTDSTTYYNARNNVKFMEGEALFLKAYFYFELVKRYGGVPIFEQPLDYNDPNSWKNVQRNSVDECIKYIASLCDKAAAIIPANLSPYSWYESGRVTNGAIKTLKAKALLYGASPLFTANGSTTTWAQAASAAHDVIAMGSYSLDANYSNLFGANNTSSGEAIFFRRYGAMNLIEYNNFPIVFQNSNGNSITPAENLVSDYEVLVKSGSTITGSVPFDWTNPAHAAAPYTNRDPRFAATIVYNGATFKGTAIQTYFGGNSGLPKQNATKTGYYLSKWVNQSVDLINNTTTNHAWMYFRYADVLLSYAEAMFNAYGPSADPQGYGMTALQAINRVRQRVQMPALTAAQLNQQAIEHERNVELSFENNRLWDVRRWKKGVSYFSKPVNRIDITSAGVYTVKKLEDRVFSAKMEWYPIPQSEISKTGWTQNPGW</sequence>
<keyword evidence="9" id="KW-1185">Reference proteome</keyword>
<dbReference type="InterPro" id="IPR011990">
    <property type="entry name" value="TPR-like_helical_dom_sf"/>
</dbReference>
<accession>A0A5C1I1D1</accession>
<organism evidence="8 9">
    <name type="scientific">Mucilaginibacter rubeus</name>
    <dbReference type="NCBI Taxonomy" id="2027860"/>
    <lineage>
        <taxon>Bacteria</taxon>
        <taxon>Pseudomonadati</taxon>
        <taxon>Bacteroidota</taxon>
        <taxon>Sphingobacteriia</taxon>
        <taxon>Sphingobacteriales</taxon>
        <taxon>Sphingobacteriaceae</taxon>
        <taxon>Mucilaginibacter</taxon>
    </lineage>
</organism>
<dbReference type="KEGG" id="mrub:DEO27_016875"/>
<protein>
    <submittedName>
        <fullName evidence="8">RagB/SusD family nutrient uptake outer membrane protein</fullName>
    </submittedName>
</protein>